<dbReference type="GO" id="GO:0003677">
    <property type="term" value="F:DNA binding"/>
    <property type="evidence" value="ECO:0007669"/>
    <property type="project" value="UniProtKB-KW"/>
</dbReference>
<sequence length="444" mass="48327">MSELPSNWSSSSLGDVSNSITYGFTTASTMGGTRPKLLRITDIQNGEVNWDTVPRCTDAPDDRVLLDAGDIVIARTGATTGKSFLIGTVPEKAVFASYLIRVRLGKQVDPRYAWAFMQSNEYWSQIQTVSKGTAQPGANASILSELSLPVPPFPEQRRIVAKIDSLTSKTKRARDHLDHIPRLVEKYKESILAAAFRGDLTRAWREENAAAAWQSTTLGMVVNIASGQTPKGIEERLSPNGEIPWFKVSSMNEPDNLTGLRTSQFRLSREDAGALGLRIVAAGSITFPKRGGAIATNKKRRLLADGALDLNLMVLTATIISADFLWWWMQKLDLASISNGSNVPQINNGDIAPLPIEVPSPSEQAEIAKRLGTAFSWIDSLASEATSARTLVDRLDQAVLAKAFRGELVPQDPDDEPASELLERTKAECRAAPKAKRGKKAKSA</sequence>
<evidence type="ECO:0000256" key="3">
    <source>
        <dbReference type="ARBA" id="ARBA00023125"/>
    </source>
</evidence>
<reference evidence="5" key="1">
    <citation type="submission" date="2020-04" db="EMBL/GenBank/DDBJ databases">
        <title>Global-level population genomics supports evidence of horizontal gene transfer on evolution of Rhizobia in Lentils.</title>
        <authorList>
            <person name="Gai Y."/>
            <person name="Cook D."/>
            <person name="Riely B."/>
        </authorList>
    </citation>
    <scope>NUCLEOTIDE SEQUENCE</scope>
    <source>
        <strain evidence="5">TLR9</strain>
    </source>
</reference>
<dbReference type="InterPro" id="IPR000055">
    <property type="entry name" value="Restrct_endonuc_typeI_TRD"/>
</dbReference>
<dbReference type="PANTHER" id="PTHR43140:SF1">
    <property type="entry name" value="TYPE I RESTRICTION ENZYME ECOKI SPECIFICITY SUBUNIT"/>
    <property type="match status" value="1"/>
</dbReference>
<keyword evidence="2" id="KW-0680">Restriction system</keyword>
<feature type="domain" description="Type I restriction modification DNA specificity" evidence="4">
    <location>
        <begin position="213"/>
        <end position="373"/>
    </location>
</feature>
<evidence type="ECO:0000313" key="5">
    <source>
        <dbReference type="EMBL" id="MBY3067062.1"/>
    </source>
</evidence>
<evidence type="ECO:0000256" key="1">
    <source>
        <dbReference type="ARBA" id="ARBA00010923"/>
    </source>
</evidence>
<dbReference type="InterPro" id="IPR051212">
    <property type="entry name" value="Type-I_RE_S_subunit"/>
</dbReference>
<gene>
    <name evidence="5" type="ORF">HFO74_27185</name>
</gene>
<dbReference type="PANTHER" id="PTHR43140">
    <property type="entry name" value="TYPE-1 RESTRICTION ENZYME ECOKI SPECIFICITY PROTEIN"/>
    <property type="match status" value="1"/>
</dbReference>
<dbReference type="EMBL" id="JAAXQQ010000010">
    <property type="protein sequence ID" value="MBY3067062.1"/>
    <property type="molecule type" value="Genomic_DNA"/>
</dbReference>
<comment type="caution">
    <text evidence="5">The sequence shown here is derived from an EMBL/GenBank/DDBJ whole genome shotgun (WGS) entry which is preliminary data.</text>
</comment>
<dbReference type="Pfam" id="PF01420">
    <property type="entry name" value="Methylase_S"/>
    <property type="match status" value="2"/>
</dbReference>
<dbReference type="SUPFAM" id="SSF116734">
    <property type="entry name" value="DNA methylase specificity domain"/>
    <property type="match status" value="2"/>
</dbReference>
<name>A0AB35FJU5_9HYPH</name>
<dbReference type="CDD" id="cd17521">
    <property type="entry name" value="RMtype1_S_Sau13435ORF2165P_TRD2-CR2_like"/>
    <property type="match status" value="1"/>
</dbReference>
<dbReference type="InterPro" id="IPR044946">
    <property type="entry name" value="Restrct_endonuc_typeI_TRD_sf"/>
</dbReference>
<protein>
    <recommendedName>
        <fullName evidence="4">Type I restriction modification DNA specificity domain-containing protein</fullName>
    </recommendedName>
</protein>
<feature type="domain" description="Type I restriction modification DNA specificity" evidence="4">
    <location>
        <begin position="5"/>
        <end position="170"/>
    </location>
</feature>
<dbReference type="GO" id="GO:0009307">
    <property type="term" value="P:DNA restriction-modification system"/>
    <property type="evidence" value="ECO:0007669"/>
    <property type="project" value="UniProtKB-KW"/>
</dbReference>
<proteinExistence type="inferred from homology"/>
<accession>A0AB35FJU5</accession>
<dbReference type="Gene3D" id="3.90.220.20">
    <property type="entry name" value="DNA methylase specificity domains"/>
    <property type="match status" value="2"/>
</dbReference>
<comment type="similarity">
    <text evidence="1">Belongs to the type-I restriction system S methylase family.</text>
</comment>
<dbReference type="Proteomes" id="UP000758022">
    <property type="component" value="Unassembled WGS sequence"/>
</dbReference>
<dbReference type="RefSeq" id="WP_221979856.1">
    <property type="nucleotide sequence ID" value="NZ_JAAXQQ010000010.1"/>
</dbReference>
<evidence type="ECO:0000259" key="4">
    <source>
        <dbReference type="Pfam" id="PF01420"/>
    </source>
</evidence>
<keyword evidence="3" id="KW-0238">DNA-binding</keyword>
<dbReference type="AlphaFoldDB" id="A0AB35FJU5"/>
<evidence type="ECO:0000256" key="2">
    <source>
        <dbReference type="ARBA" id="ARBA00022747"/>
    </source>
</evidence>
<organism evidence="5 6">
    <name type="scientific">Rhizobium laguerreae</name>
    <dbReference type="NCBI Taxonomy" id="1076926"/>
    <lineage>
        <taxon>Bacteria</taxon>
        <taxon>Pseudomonadati</taxon>
        <taxon>Pseudomonadota</taxon>
        <taxon>Alphaproteobacteria</taxon>
        <taxon>Hyphomicrobiales</taxon>
        <taxon>Rhizobiaceae</taxon>
        <taxon>Rhizobium/Agrobacterium group</taxon>
        <taxon>Rhizobium</taxon>
    </lineage>
</organism>
<evidence type="ECO:0000313" key="6">
    <source>
        <dbReference type="Proteomes" id="UP000758022"/>
    </source>
</evidence>